<dbReference type="RefSeq" id="WP_115497708.1">
    <property type="nucleotide sequence ID" value="NZ_JACRTI010000001.1"/>
</dbReference>
<name>A0A3D8HJF5_9BACT</name>
<dbReference type="EMBL" id="QREV01000001">
    <property type="protein sequence ID" value="RDU51114.1"/>
    <property type="molecule type" value="Genomic_DNA"/>
</dbReference>
<dbReference type="PANTHER" id="PTHR43660:SF1">
    <property type="entry name" value="DIPEPTIDYL CARBOXYPEPTIDASE"/>
    <property type="match status" value="1"/>
</dbReference>
<dbReference type="FunFam" id="3.40.390.10:FF:000009">
    <property type="entry name" value="Oligopeptidase A"/>
    <property type="match status" value="1"/>
</dbReference>
<dbReference type="SUPFAM" id="SSF55486">
    <property type="entry name" value="Metalloproteases ('zincins'), catalytic domain"/>
    <property type="match status" value="1"/>
</dbReference>
<dbReference type="InterPro" id="IPR024079">
    <property type="entry name" value="MetalloPept_cat_dom_sf"/>
</dbReference>
<dbReference type="InterPro" id="IPR024080">
    <property type="entry name" value="Neurolysin/TOP_N"/>
</dbReference>
<dbReference type="PROSITE" id="PS51257">
    <property type="entry name" value="PROKAR_LIPOPROTEIN"/>
    <property type="match status" value="1"/>
</dbReference>
<dbReference type="Proteomes" id="UP000256321">
    <property type="component" value="Unassembled WGS sequence"/>
</dbReference>
<evidence type="ECO:0000256" key="6">
    <source>
        <dbReference type="ARBA" id="ARBA00023049"/>
    </source>
</evidence>
<dbReference type="InterPro" id="IPR045090">
    <property type="entry name" value="Pept_M3A_M3B"/>
</dbReference>
<dbReference type="PANTHER" id="PTHR43660">
    <property type="entry name" value="DIPEPTIDYL CARBOXYPEPTIDASE"/>
    <property type="match status" value="1"/>
</dbReference>
<keyword evidence="3 7" id="KW-0479">Metal-binding</keyword>
<evidence type="ECO:0000256" key="3">
    <source>
        <dbReference type="ARBA" id="ARBA00022723"/>
    </source>
</evidence>
<dbReference type="Pfam" id="PF01432">
    <property type="entry name" value="Peptidase_M3"/>
    <property type="match status" value="1"/>
</dbReference>
<dbReference type="GO" id="GO:0004180">
    <property type="term" value="F:carboxypeptidase activity"/>
    <property type="evidence" value="ECO:0007669"/>
    <property type="project" value="TreeGrafter"/>
</dbReference>
<dbReference type="CDD" id="cd06456">
    <property type="entry name" value="M3A_DCP"/>
    <property type="match status" value="1"/>
</dbReference>
<evidence type="ECO:0000313" key="12">
    <source>
        <dbReference type="Proteomes" id="UP000629596"/>
    </source>
</evidence>
<evidence type="ECO:0000313" key="9">
    <source>
        <dbReference type="EMBL" id="MBC8600162.1"/>
    </source>
</evidence>
<organism evidence="10 11">
    <name type="scientific">Parabacteroides acidifaciens</name>
    <dbReference type="NCBI Taxonomy" id="2290935"/>
    <lineage>
        <taxon>Bacteria</taxon>
        <taxon>Pseudomonadati</taxon>
        <taxon>Bacteroidota</taxon>
        <taxon>Bacteroidia</taxon>
        <taxon>Bacteroidales</taxon>
        <taxon>Tannerellaceae</taxon>
        <taxon>Parabacteroides</taxon>
    </lineage>
</organism>
<evidence type="ECO:0000256" key="7">
    <source>
        <dbReference type="RuleBase" id="RU003435"/>
    </source>
</evidence>
<keyword evidence="4 7" id="KW-0378">Hydrolase</keyword>
<evidence type="ECO:0000256" key="4">
    <source>
        <dbReference type="ARBA" id="ARBA00022801"/>
    </source>
</evidence>
<dbReference type="InterPro" id="IPR024077">
    <property type="entry name" value="Neurolysin/TOP_dom2"/>
</dbReference>
<evidence type="ECO:0000256" key="1">
    <source>
        <dbReference type="ARBA" id="ARBA00006040"/>
    </source>
</evidence>
<dbReference type="Gene3D" id="1.10.1370.10">
    <property type="entry name" value="Neurolysin, domain 3"/>
    <property type="match status" value="1"/>
</dbReference>
<keyword evidence="5 7" id="KW-0862">Zinc</keyword>
<dbReference type="GO" id="GO:0004222">
    <property type="term" value="F:metalloendopeptidase activity"/>
    <property type="evidence" value="ECO:0007669"/>
    <property type="project" value="InterPro"/>
</dbReference>
<keyword evidence="12" id="KW-1185">Reference proteome</keyword>
<dbReference type="GO" id="GO:0005829">
    <property type="term" value="C:cytosol"/>
    <property type="evidence" value="ECO:0007669"/>
    <property type="project" value="UniProtKB-ARBA"/>
</dbReference>
<dbReference type="InterPro" id="IPR034005">
    <property type="entry name" value="M3A_DCP"/>
</dbReference>
<comment type="similarity">
    <text evidence="1 7">Belongs to the peptidase M3 family.</text>
</comment>
<reference evidence="10 11" key="1">
    <citation type="submission" date="2018-07" db="EMBL/GenBank/DDBJ databases">
        <title>Parabacteroides acidifaciens nov. sp., isolated from human feces.</title>
        <authorList>
            <person name="Wang Y.J."/>
        </authorList>
    </citation>
    <scope>NUCLEOTIDE SEQUENCE [LARGE SCALE GENOMIC DNA]</scope>
    <source>
        <strain evidence="10 11">426-9</strain>
    </source>
</reference>
<proteinExistence type="inferred from homology"/>
<protein>
    <submittedName>
        <fullName evidence="9">M3 family metallopeptidase</fullName>
    </submittedName>
    <submittedName>
        <fullName evidence="10">M3 family peptidase</fullName>
    </submittedName>
</protein>
<gene>
    <name evidence="10" type="ORF">DWU89_00325</name>
    <name evidence="9" type="ORF">H8784_00320</name>
</gene>
<evidence type="ECO:0000259" key="8">
    <source>
        <dbReference type="Pfam" id="PF01432"/>
    </source>
</evidence>
<evidence type="ECO:0000313" key="10">
    <source>
        <dbReference type="EMBL" id="RDU51114.1"/>
    </source>
</evidence>
<dbReference type="Gene3D" id="1.20.1050.40">
    <property type="entry name" value="Endopeptidase. Chain P, domain 1"/>
    <property type="match status" value="1"/>
</dbReference>
<evidence type="ECO:0000256" key="5">
    <source>
        <dbReference type="ARBA" id="ARBA00022833"/>
    </source>
</evidence>
<sequence>MNKTLMAAGLAVVLGACNSTKKGDVADTAVVNPFFTEYTTPFGVPPFDQIKVEHYKPAFLKGMEEHVAEVDAIVNNPDEATFENTIVALDQSGELLTKVAYAFSGQASVNTNDEIQALEQELSPLLSKHSDDISLNPKLFARVKSVYENQAKFDLNKEQKKLLEETYKGFVRGGANLDADKQAQLRKLNEQISLLELTFGQNTLKETNAFQLVVDKKEDLSGLPETLVAAAAAAAKEAGMEGKWVFTLHNPSVMPFLQYADNRALREKIYNAYISRGNNNNANDNKDVIKKLVTARLEKAKLLGYEDFAAYVLEENMAKNEKNVYDLLNKIWTPALAKAKEELADINAEIKKEGGNFEAEGWDWRYYFEKAKIAKFDLDENEVRPYLELNNVREGAFYVANKLYGITFTALQNMPLPDPDAQVFECKDKDGSSLGVLYMDFFTRPGKSGGAWCGGYRDQTYKDGKRVAPIVTTVFNFSKPAEGQPALLSADEAGTVFHEFGHALNGLFADVHYNGVSGVPRDFVELPSQVMEHWVFEPEVLKVYAKHHNTGEVIPQAIVDKIVKSGKYGQGFATTEYVASSLLDMDYHILKEIPADLDIEKFEANAMYGRGLLKQIAPRYWGTYFGHTMEGGYTAGYYSYIWAEVLDCDAFEAFKETGDIFNPEVAAKFRTYVLSPGGIDEGMVMYRNFRGKEPSIDPLLRNRGLK</sequence>
<keyword evidence="2 7" id="KW-0645">Protease</keyword>
<dbReference type="AlphaFoldDB" id="A0A3D8HJF5"/>
<dbReference type="InterPro" id="IPR001567">
    <property type="entry name" value="Pept_M3A_M3B_dom"/>
</dbReference>
<evidence type="ECO:0000256" key="2">
    <source>
        <dbReference type="ARBA" id="ARBA00022670"/>
    </source>
</evidence>
<comment type="cofactor">
    <cofactor evidence="7">
        <name>Zn(2+)</name>
        <dbReference type="ChEBI" id="CHEBI:29105"/>
    </cofactor>
    <text evidence="7">Binds 1 zinc ion.</text>
</comment>
<dbReference type="Proteomes" id="UP000629596">
    <property type="component" value="Unassembled WGS sequence"/>
</dbReference>
<dbReference type="Gene3D" id="3.40.390.10">
    <property type="entry name" value="Collagenase (Catalytic Domain)"/>
    <property type="match status" value="1"/>
</dbReference>
<dbReference type="GO" id="GO:0046872">
    <property type="term" value="F:metal ion binding"/>
    <property type="evidence" value="ECO:0007669"/>
    <property type="project" value="UniProtKB-UniRule"/>
</dbReference>
<dbReference type="GO" id="GO:0006508">
    <property type="term" value="P:proteolysis"/>
    <property type="evidence" value="ECO:0007669"/>
    <property type="project" value="UniProtKB-KW"/>
</dbReference>
<accession>A0A3D8HJF5</accession>
<evidence type="ECO:0000313" key="11">
    <source>
        <dbReference type="Proteomes" id="UP000256321"/>
    </source>
</evidence>
<reference evidence="9 12" key="2">
    <citation type="submission" date="2020-08" db="EMBL/GenBank/DDBJ databases">
        <title>Genome public.</title>
        <authorList>
            <person name="Liu C."/>
            <person name="Sun Q."/>
        </authorList>
    </citation>
    <scope>NUCLEOTIDE SEQUENCE [LARGE SCALE GENOMIC DNA]</scope>
    <source>
        <strain evidence="9 12">426_9</strain>
    </source>
</reference>
<dbReference type="EMBL" id="JACRTI010000001">
    <property type="protein sequence ID" value="MBC8600162.1"/>
    <property type="molecule type" value="Genomic_DNA"/>
</dbReference>
<keyword evidence="6 7" id="KW-0482">Metalloprotease</keyword>
<feature type="domain" description="Peptidase M3A/M3B catalytic" evidence="8">
    <location>
        <begin position="256"/>
        <end position="704"/>
    </location>
</feature>
<comment type="caution">
    <text evidence="10">The sequence shown here is derived from an EMBL/GenBank/DDBJ whole genome shotgun (WGS) entry which is preliminary data.</text>
</comment>